<feature type="coiled-coil region" evidence="1">
    <location>
        <begin position="19"/>
        <end position="46"/>
    </location>
</feature>
<protein>
    <submittedName>
        <fullName evidence="4">Predicted protein</fullName>
    </submittedName>
</protein>
<evidence type="ECO:0000313" key="5">
    <source>
        <dbReference type="Proteomes" id="UP000003824"/>
    </source>
</evidence>
<keyword evidence="3" id="KW-0812">Transmembrane</keyword>
<evidence type="ECO:0000313" key="4">
    <source>
        <dbReference type="EMBL" id="EFE65044.2"/>
    </source>
</evidence>
<evidence type="ECO:0000256" key="3">
    <source>
        <dbReference type="SAM" id="Phobius"/>
    </source>
</evidence>
<feature type="compositionally biased region" description="Basic residues" evidence="2">
    <location>
        <begin position="372"/>
        <end position="388"/>
    </location>
</feature>
<keyword evidence="1" id="KW-0175">Coiled coil</keyword>
<feature type="transmembrane region" description="Helical" evidence="3">
    <location>
        <begin position="271"/>
        <end position="294"/>
    </location>
</feature>
<feature type="transmembrane region" description="Helical" evidence="3">
    <location>
        <begin position="240"/>
        <end position="259"/>
    </location>
</feature>
<dbReference type="Proteomes" id="UP000003824">
    <property type="component" value="Unassembled WGS sequence"/>
</dbReference>
<name>D5ZVP9_STRV1</name>
<sequence>MCLMVDDDGDVVVDGSSWYQRINAHVAHLQGQLNRFEEQLKTAGSKKGERILAPHEEKIVRKARTHLGAAREAVQSGRIKRFTGAAADRALANVHEAEVAILRIIPESEIEGKGVYVLSRARLHLDEGDMGLQQLEAAVLDPEGGRKKLDPRDRELVALMLHAAYQAEEAERARVRSFTQIVVTAAVILWVIAVCLGVWGAAAPDVSQLFCFRPEPGAPSGSNAGKDVCPLGYSVTPGGVLFLEFIGLAAAAVAGAVSLKRVRGTSGPYHVATGLIVLRLPIGALTAAAGILLMSGKFFPGLTRLDTPTQVVAWAFAFGILQESVTRAVDRQGQHLLDNVKVPGTEIENGSAQAAKRPHRGFGGGVGEVKGQPRKSRPRRPRRMGGRN</sequence>
<dbReference type="eggNOG" id="ENOG5032TEU">
    <property type="taxonomic scope" value="Bacteria"/>
</dbReference>
<dbReference type="AlphaFoldDB" id="D5ZVP9"/>
<evidence type="ECO:0000256" key="2">
    <source>
        <dbReference type="SAM" id="MobiDB-lite"/>
    </source>
</evidence>
<dbReference type="EMBL" id="DS999641">
    <property type="protein sequence ID" value="EFE65044.2"/>
    <property type="molecule type" value="Genomic_DNA"/>
</dbReference>
<evidence type="ECO:0000256" key="1">
    <source>
        <dbReference type="SAM" id="Coils"/>
    </source>
</evidence>
<feature type="transmembrane region" description="Helical" evidence="3">
    <location>
        <begin position="181"/>
        <end position="202"/>
    </location>
</feature>
<keyword evidence="3" id="KW-0472">Membrane</keyword>
<keyword evidence="3" id="KW-1133">Transmembrane helix</keyword>
<gene>
    <name evidence="4" type="ORF">SSFG_00298</name>
</gene>
<reference evidence="5" key="1">
    <citation type="submission" date="2008-12" db="EMBL/GenBank/DDBJ databases">
        <title>Annotation of Streptomyces ghanaensis ATCC 14672.</title>
        <authorList>
            <consortium name="The Broad Institute Genome Sequencing Platform"/>
            <consortium name="Broad Institute Microbial Sequencing Center"/>
            <person name="Fischbach M."/>
            <person name="Ward D."/>
            <person name="Young S."/>
            <person name="Kodira C.D."/>
            <person name="Zeng Q."/>
            <person name="Koehrsen M."/>
            <person name="Godfrey P."/>
            <person name="Alvarado L."/>
            <person name="Berlin A.M."/>
            <person name="Borenstein D."/>
            <person name="Chen Z."/>
            <person name="Engels R."/>
            <person name="Freedman E."/>
            <person name="Gellesch M."/>
            <person name="Goldberg J."/>
            <person name="Griggs A."/>
            <person name="Gujja S."/>
            <person name="Heiman D.I."/>
            <person name="Hepburn T.A."/>
            <person name="Howarth C."/>
            <person name="Jen D."/>
            <person name="Larson L."/>
            <person name="Lewis B."/>
            <person name="Mehta T."/>
            <person name="Park D."/>
            <person name="Pearson M."/>
            <person name="Roberts A."/>
            <person name="Saif S."/>
            <person name="Shea T.D."/>
            <person name="Shenoy N."/>
            <person name="Sisk P."/>
            <person name="Stolte C."/>
            <person name="Sykes S.N."/>
            <person name="Walk T."/>
            <person name="White J."/>
            <person name="Yandava C."/>
            <person name="Straight P."/>
            <person name="Clardy J."/>
            <person name="Hung D."/>
            <person name="Kolter R."/>
            <person name="Mekalanos J."/>
            <person name="Walker S."/>
            <person name="Walsh C.T."/>
            <person name="Wieland B.L.C."/>
            <person name="Ilzarbe M."/>
            <person name="Galagan J."/>
            <person name="Nusbaum C."/>
            <person name="Birren B."/>
        </authorList>
    </citation>
    <scope>NUCLEOTIDE SEQUENCE [LARGE SCALE GENOMIC DNA]</scope>
    <source>
        <strain evidence="5">ATCC 14672 / DSM 40746 / JCM 4963 / KCTC 9882 / NRRL B-12104 / FH 1290</strain>
    </source>
</reference>
<feature type="region of interest" description="Disordered" evidence="2">
    <location>
        <begin position="349"/>
        <end position="388"/>
    </location>
</feature>
<accession>D5ZVP9</accession>
<proteinExistence type="predicted"/>
<organism evidence="4 5">
    <name type="scientific">Streptomyces viridosporus (strain ATCC 14672 / DSM 40746 / JCM 4963 / KCTC 9882 / NRRL B-12104 / FH 1290)</name>
    <name type="common">Streptomyces ghanaensis</name>
    <dbReference type="NCBI Taxonomy" id="566461"/>
    <lineage>
        <taxon>Bacteria</taxon>
        <taxon>Bacillati</taxon>
        <taxon>Actinomycetota</taxon>
        <taxon>Actinomycetes</taxon>
        <taxon>Kitasatosporales</taxon>
        <taxon>Streptomycetaceae</taxon>
        <taxon>Streptomyces</taxon>
    </lineage>
</organism>